<keyword evidence="2 6" id="KW-0479">Metal-binding</keyword>
<keyword evidence="10" id="KW-1185">Reference proteome</keyword>
<evidence type="ECO:0000256" key="5">
    <source>
        <dbReference type="PROSITE-ProRule" id="PRU00325"/>
    </source>
</evidence>
<dbReference type="eggNOG" id="ENOG502QSMI">
    <property type="taxonomic scope" value="Eukaryota"/>
</dbReference>
<dbReference type="Proteomes" id="UP000029121">
    <property type="component" value="Unassembled WGS sequence"/>
</dbReference>
<feature type="compositionally biased region" description="Basic residues" evidence="7">
    <location>
        <begin position="739"/>
        <end position="754"/>
    </location>
</feature>
<organism evidence="9 10">
    <name type="scientific">Capsella rubella</name>
    <dbReference type="NCBI Taxonomy" id="81985"/>
    <lineage>
        <taxon>Eukaryota</taxon>
        <taxon>Viridiplantae</taxon>
        <taxon>Streptophyta</taxon>
        <taxon>Embryophyta</taxon>
        <taxon>Tracheophyta</taxon>
        <taxon>Spermatophyta</taxon>
        <taxon>Magnoliopsida</taxon>
        <taxon>eudicotyledons</taxon>
        <taxon>Gunneridae</taxon>
        <taxon>Pentapetalae</taxon>
        <taxon>rosids</taxon>
        <taxon>malvids</taxon>
        <taxon>Brassicales</taxon>
        <taxon>Brassicaceae</taxon>
        <taxon>Camelineae</taxon>
        <taxon>Capsella</taxon>
    </lineage>
</organism>
<dbReference type="GO" id="GO:0005634">
    <property type="term" value="C:nucleus"/>
    <property type="evidence" value="ECO:0007669"/>
    <property type="project" value="UniProtKB-SubCell"/>
</dbReference>
<dbReference type="InterPro" id="IPR031052">
    <property type="entry name" value="FHY3/FAR1"/>
</dbReference>
<proteinExistence type="inferred from homology"/>
<dbReference type="PROSITE" id="PS50966">
    <property type="entry name" value="ZF_SWIM"/>
    <property type="match status" value="1"/>
</dbReference>
<dbReference type="SMART" id="SM00575">
    <property type="entry name" value="ZnF_PMZ"/>
    <property type="match status" value="1"/>
</dbReference>
<evidence type="ECO:0000256" key="4">
    <source>
        <dbReference type="ARBA" id="ARBA00022833"/>
    </source>
</evidence>
<dbReference type="PANTHER" id="PTHR31669:SF299">
    <property type="entry name" value="PROTEIN FAR1-RELATED SEQUENCE"/>
    <property type="match status" value="1"/>
</dbReference>
<evidence type="ECO:0000256" key="6">
    <source>
        <dbReference type="RuleBase" id="RU367018"/>
    </source>
</evidence>
<evidence type="ECO:0000256" key="7">
    <source>
        <dbReference type="SAM" id="MobiDB-lite"/>
    </source>
</evidence>
<keyword evidence="6" id="KW-0539">Nucleus</keyword>
<keyword evidence="4 6" id="KW-0862">Zinc</keyword>
<dbReference type="InterPro" id="IPR007527">
    <property type="entry name" value="Znf_SWIM"/>
</dbReference>
<dbReference type="InterPro" id="IPR004330">
    <property type="entry name" value="FAR1_DNA_bnd_dom"/>
</dbReference>
<dbReference type="STRING" id="81985.R0EZH3"/>
<evidence type="ECO:0000313" key="9">
    <source>
        <dbReference type="EMBL" id="EOA14722.1"/>
    </source>
</evidence>
<dbReference type="Pfam" id="PF10551">
    <property type="entry name" value="MULE"/>
    <property type="match status" value="1"/>
</dbReference>
<comment type="similarity">
    <text evidence="1 6">Belongs to the FHY3/FAR1 family.</text>
</comment>
<dbReference type="Pfam" id="PF03101">
    <property type="entry name" value="FAR1"/>
    <property type="match status" value="1"/>
</dbReference>
<comment type="function">
    <text evidence="6">Putative transcription activator involved in regulating light control of development.</text>
</comment>
<dbReference type="AlphaFoldDB" id="R0EZH3"/>
<evidence type="ECO:0000256" key="1">
    <source>
        <dbReference type="ARBA" id="ARBA00005889"/>
    </source>
</evidence>
<reference evidence="10" key="1">
    <citation type="journal article" date="2013" name="Nat. Genet.">
        <title>The Capsella rubella genome and the genomic consequences of rapid mating system evolution.</title>
        <authorList>
            <person name="Slotte T."/>
            <person name="Hazzouri K.M."/>
            <person name="Agren J.A."/>
            <person name="Koenig D."/>
            <person name="Maumus F."/>
            <person name="Guo Y.L."/>
            <person name="Steige K."/>
            <person name="Platts A.E."/>
            <person name="Escobar J.S."/>
            <person name="Newman L.K."/>
            <person name="Wang W."/>
            <person name="Mandakova T."/>
            <person name="Vello E."/>
            <person name="Smith L.M."/>
            <person name="Henz S.R."/>
            <person name="Steffen J."/>
            <person name="Takuno S."/>
            <person name="Brandvain Y."/>
            <person name="Coop G."/>
            <person name="Andolfatto P."/>
            <person name="Hu T.T."/>
            <person name="Blanchette M."/>
            <person name="Clark R.M."/>
            <person name="Quesneville H."/>
            <person name="Nordborg M."/>
            <person name="Gaut B.S."/>
            <person name="Lysak M.A."/>
            <person name="Jenkins J."/>
            <person name="Grimwood J."/>
            <person name="Chapman J."/>
            <person name="Prochnik S."/>
            <person name="Shu S."/>
            <person name="Rokhsar D."/>
            <person name="Schmutz J."/>
            <person name="Weigel D."/>
            <person name="Wright S.I."/>
        </authorList>
    </citation>
    <scope>NUCLEOTIDE SEQUENCE [LARGE SCALE GENOMIC DNA]</scope>
    <source>
        <strain evidence="10">cv. Monte Gargano</strain>
    </source>
</reference>
<dbReference type="InterPro" id="IPR018289">
    <property type="entry name" value="MULE_transposase_dom"/>
</dbReference>
<evidence type="ECO:0000256" key="3">
    <source>
        <dbReference type="ARBA" id="ARBA00022771"/>
    </source>
</evidence>
<evidence type="ECO:0000313" key="10">
    <source>
        <dbReference type="Proteomes" id="UP000029121"/>
    </source>
</evidence>
<evidence type="ECO:0000259" key="8">
    <source>
        <dbReference type="PROSITE" id="PS50966"/>
    </source>
</evidence>
<feature type="domain" description="SWIM-type" evidence="8">
    <location>
        <begin position="590"/>
        <end position="626"/>
    </location>
</feature>
<feature type="compositionally biased region" description="Acidic residues" evidence="7">
    <location>
        <begin position="721"/>
        <end position="734"/>
    </location>
</feature>
<gene>
    <name evidence="9" type="ORF">CARUB_v10028009mg</name>
</gene>
<name>R0EZH3_9BRAS</name>
<dbReference type="Pfam" id="PF04434">
    <property type="entry name" value="SWIM"/>
    <property type="match status" value="1"/>
</dbReference>
<dbReference type="GO" id="GO:0006355">
    <property type="term" value="P:regulation of DNA-templated transcription"/>
    <property type="evidence" value="ECO:0007669"/>
    <property type="project" value="UniProtKB-UniRule"/>
</dbReference>
<dbReference type="PANTHER" id="PTHR31669">
    <property type="entry name" value="PROTEIN FAR1-RELATED SEQUENCE 10-RELATED"/>
    <property type="match status" value="1"/>
</dbReference>
<dbReference type="InterPro" id="IPR006564">
    <property type="entry name" value="Znf_PMZ"/>
</dbReference>
<sequence length="809" mass="94156">MESSHLSGHEAVLHDQCESILQVSGEFSLLSQNSKEVLVEEEEDDLISEDEASISEFEEEDEIGNKEDYVQTEDIAGLEPNKENEKKDELCTEMEFSSDEAAYIAYKKYGGSHGFNVRKQRRKKIKEKVVRLLYVCSKQGYRKEHTVKKSYSQPITRCGCNAHMTCYLQKSGKYKIVSFEPNHNHDLVRTPMKHLLKGNREISVSQKQHASDADMSGISAKATVEMMSREVGGRANLGFLEKDYRNYIYRKRMAKMEKGDAGAVLEYFQKKKEDNSSFFYSMQLDEDDMITNIFWADDRSISDFNRFGDVVCFDTTYKTNEYDRPFAPFVGVNHHKQTIVFGAALLYDETTESYKWLFETFLGAMSGKQPKTILTDQCAAMANAIMKVFPETKQRLCVWHIYQNAAKKLSHIFHGVEQFAMDLSKCVYDHEEEEDWLFAWSDMLKKHNLTENKWLKNLFELREKWAMVYGRHTFTADMVSTQRSESMNNILKKYLKRSYDLLCFFEHYERVLEDRRYKELIADFNMMHTSPVLSATVEMLQHAEEVYTPEVFSLFQKQYTVIGDYVAKKVSKSEMVYEYKVSFRGVAREHLVNYDATNEKIHCSCMKFSFAGILCRHALKVLDKKNVRRIPSAYILNRWSKEAKARSISYYHSERHSETVKQSIGRRYSHICRTFREIASVAADHIELTLCANEFAFQLLKKLEEKKKELLRTSDVELVEEEKEEEEENEDEEVTNARGIKRKASLGRSKKKKVGPHGRYLSVLETKNRRISKALSSATAKKKLSFQVLNNIIFLIVYDFMSNGHLNVN</sequence>
<protein>
    <recommendedName>
        <fullName evidence="6">Protein FAR1-RELATED SEQUENCE</fullName>
    </recommendedName>
</protein>
<dbReference type="EMBL" id="KB870812">
    <property type="protein sequence ID" value="EOA14722.1"/>
    <property type="molecule type" value="Genomic_DNA"/>
</dbReference>
<dbReference type="GO" id="GO:0008270">
    <property type="term" value="F:zinc ion binding"/>
    <property type="evidence" value="ECO:0007669"/>
    <property type="project" value="UniProtKB-UniRule"/>
</dbReference>
<accession>R0EZH3</accession>
<comment type="subcellular location">
    <subcellularLocation>
        <location evidence="6">Nucleus</location>
    </subcellularLocation>
</comment>
<evidence type="ECO:0000256" key="2">
    <source>
        <dbReference type="ARBA" id="ARBA00022723"/>
    </source>
</evidence>
<keyword evidence="3 5" id="KW-0863">Zinc-finger</keyword>
<feature type="region of interest" description="Disordered" evidence="7">
    <location>
        <begin position="721"/>
        <end position="754"/>
    </location>
</feature>